<dbReference type="EMBL" id="BTGB01000005">
    <property type="protein sequence ID" value="GMM47245.1"/>
    <property type="molecule type" value="Genomic_DNA"/>
</dbReference>
<dbReference type="Gene3D" id="1.10.10.60">
    <property type="entry name" value="Homeodomain-like"/>
    <property type="match status" value="1"/>
</dbReference>
<proteinExistence type="predicted"/>
<dbReference type="InterPro" id="IPR019786">
    <property type="entry name" value="Zinc_finger_PHD-type_CS"/>
</dbReference>
<dbReference type="CDD" id="cd15497">
    <property type="entry name" value="PHD1_Snt2p_like"/>
    <property type="match status" value="1"/>
</dbReference>
<feature type="compositionally biased region" description="Basic and acidic residues" evidence="6">
    <location>
        <begin position="1015"/>
        <end position="1055"/>
    </location>
</feature>
<dbReference type="PANTHER" id="PTHR47672:SF1">
    <property type="entry name" value="E3 UBIQUITIN-PROTEIN LIGASE SNT2"/>
    <property type="match status" value="1"/>
</dbReference>
<dbReference type="InterPro" id="IPR011011">
    <property type="entry name" value="Znf_FYVE_PHD"/>
</dbReference>
<sequence length="1837" mass="209436">MSDATSEPIMDQNNAAIENNHENQTEPQPQLQTENNEIDLIPDDHENNDLDNNDNIKNDTEEIDDDLDDLMNDAINTIVEENNTNENENEDEDDSDSESNTKNLSSQPTASSSSSSSARPKRKNTKNVNYTDKGPSFTTLKVENKRGSKSRRGKNKSDSSSPGPQSTLSKKISYYDVEDVVPINYQPPILSNDNFNQIVDFKDAKIDKDEISISLKNGLTIKKGDCIYMICEPPTEPFYIAQIMGFTKKDKNATINDESNYMFSVCWFYRPRDLNRRITDTRLVYASLHRDDCPLTSFRGFVTVKHKSEIQDIENFKKQPDSFYFDKLYDRYIIKMYDMIPTIQLVHLPSNYYKALHKRFEFIFVEVGKADELLSSPKNCEKCLQWSSNSDAIMCSGCQKSYHFLCLDPPILTKPKRGFAWYCAACNKELEDKLAESRGKMLESSQPSQIIKQENRLAMMKESDQDESENNASSDNEEINSNNNNTNNDSSLKYEEMAKKFLEDDKNITLKRRREIEEWPYRYLGVHAKFEDALDLQDRPYARAASRLGSKYQCTSITNWYDHKVQYYDTDSKSLTNNKRLKKYYNRSKKSTTPIPDEEDSLHQKNFPIPDEYKDVKPKDFPGWLQPKPKGYIERGTDETSTLLWKMPTCSSDDMRLNYEKLVDDYIKKCSSVAQRLKLITDTTPNFIDAILLILMRHDYKPEECMDDVNKLTRESLKEPTFTDEEVKRFEDSVRLHGSELFPVFKDVRTQPCSMIVRFYYLWKKTKNGHEIWDNFAGRAKNRLKNTKKVGVDLDNPDDDGLFSSTKSKKNNVSLKCMYCETNHSTRWFRAPGAIFDEEKNMCEGLCNRCAKLWRKYATKWENPIELIKNQEKKAAYAVKKKTEYALIEEAELVVKARENYKLNPLPTTSPLKKFKTIDTDYNYNTDEEPQVEVTKKKVSRKKPKELKQAPTTQDAQVSSTSKKVTDKLVIKKESKSKGKTKEQRDAERSGIPVDFADFVANGFTNKSKRKKRSKSGEKGTDENDETVDKKELVHDDKDHKDEEKLEKNPSDEPVKKKRKYIRKKPIKDNEIKFVYGKVVDVFEGTKKLTVKKSECYDPSDDSNPSEYDKAVEIVNKIEELKAEIEENDKSNTFNAFLDMKLREKLEVLEEKLASLKSIKTSNEYEKVNLELSGPNSTPPKSEPKSSRPTSKDLEHTFPAGKRYVRRRVFLSKASVPGSGIFETPPIQLPMMDFNAPSDDLMDFSTENTNMEFQSQPTVLLPKSSPVGETTKNPKKVNRGKKRDRPYNQLMNILPMAKGNGNPLLPSTESSKAQASVNSSSKTASEVVKSANTSGSVTSNGKQINAFHSSKSPSTIITSFTIKGRQYLALVDSSEVKPLLTIIDCTDSISKRLFSRYVSKFNISNPLISENISSSPLYQLRPSSKEIQAAWKYLQTSKKTKVKFSKAFEPLFPPDSRPCCVCREMGDVSRMIICSNCGLNVHASCYGVELPSKMKRNAGEYNWHCDPCSNDLHVLVSTQYVCMLCNSRESNMDSAIKGDPISIPDALKRTAEGRWCHVSCSLLCDQIKYGSQFLQPIYGASVTGLKNVLNSCKVCCNMGGAIVNCDFCATTTHVTCGLDFGWHIGFKLVNVFDIADGDVVEIAKDKAVGKLVPIISCEKPNSETNGRPLYYSFSDIGRKINVENVQSRTLIELYASDKRKLVDDSANGLTRRKYFDKLLNEFDDLVSKAKLKVANGKAPDSASLENATSEASEIGIVNVEGETEQTTEQEVEQEKPEHVCARCFNTSSLLWYTMVNPEDGSTDEECHLCHNKHNYDEDNFKTTIPQLREINNYVFDY</sequence>
<evidence type="ECO:0000259" key="8">
    <source>
        <dbReference type="PROSITE" id="PS51038"/>
    </source>
</evidence>
<dbReference type="InterPro" id="IPR019787">
    <property type="entry name" value="Znf_PHD-finger"/>
</dbReference>
<dbReference type="GO" id="GO:0048189">
    <property type="term" value="C:Lid2 complex"/>
    <property type="evidence" value="ECO:0007669"/>
    <property type="project" value="TreeGrafter"/>
</dbReference>
<feature type="compositionally biased region" description="Basic and acidic residues" evidence="6">
    <location>
        <begin position="1182"/>
        <end position="1196"/>
    </location>
</feature>
<feature type="coiled-coil region" evidence="5">
    <location>
        <begin position="1108"/>
        <end position="1159"/>
    </location>
</feature>
<feature type="compositionally biased region" description="Polar residues" evidence="6">
    <location>
        <begin position="25"/>
        <end position="35"/>
    </location>
</feature>
<comment type="caution">
    <text evidence="9">The sequence shown here is derived from an EMBL/GenBank/DDBJ whole genome shotgun (WGS) entry which is preliminary data.</text>
</comment>
<feature type="compositionally biased region" description="Basic and acidic residues" evidence="6">
    <location>
        <begin position="964"/>
        <end position="989"/>
    </location>
</feature>
<dbReference type="SMART" id="SM00439">
    <property type="entry name" value="BAH"/>
    <property type="match status" value="1"/>
</dbReference>
<dbReference type="Pfam" id="PF13832">
    <property type="entry name" value="zf-HC5HC2H_2"/>
    <property type="match status" value="1"/>
</dbReference>
<feature type="compositionally biased region" description="Basic residues" evidence="6">
    <location>
        <begin position="1273"/>
        <end position="1284"/>
    </location>
</feature>
<evidence type="ECO:0000256" key="5">
    <source>
        <dbReference type="SAM" id="Coils"/>
    </source>
</evidence>
<feature type="region of interest" description="Disordered" evidence="6">
    <location>
        <begin position="1"/>
        <end position="170"/>
    </location>
</feature>
<feature type="domain" description="PHD-type" evidence="7">
    <location>
        <begin position="377"/>
        <end position="429"/>
    </location>
</feature>
<feature type="region of interest" description="Disordered" evidence="6">
    <location>
        <begin position="928"/>
        <end position="1060"/>
    </location>
</feature>
<keyword evidence="3" id="KW-0862">Zinc</keyword>
<evidence type="ECO:0000256" key="1">
    <source>
        <dbReference type="ARBA" id="ARBA00022723"/>
    </source>
</evidence>
<dbReference type="GO" id="GO:0008270">
    <property type="term" value="F:zinc ion binding"/>
    <property type="evidence" value="ECO:0007669"/>
    <property type="project" value="UniProtKB-KW"/>
</dbReference>
<gene>
    <name evidence="9" type="ORF">DAPK24_038200</name>
</gene>
<dbReference type="Pfam" id="PF01426">
    <property type="entry name" value="BAH"/>
    <property type="match status" value="1"/>
</dbReference>
<evidence type="ECO:0000256" key="3">
    <source>
        <dbReference type="ARBA" id="ARBA00022833"/>
    </source>
</evidence>
<feature type="compositionally biased region" description="Low complexity" evidence="6">
    <location>
        <begin position="1310"/>
        <end position="1322"/>
    </location>
</feature>
<dbReference type="PROSITE" id="PS50016">
    <property type="entry name" value="ZF_PHD_2"/>
    <property type="match status" value="2"/>
</dbReference>
<evidence type="ECO:0000259" key="7">
    <source>
        <dbReference type="PROSITE" id="PS50016"/>
    </source>
</evidence>
<keyword evidence="5" id="KW-0175">Coiled coil</keyword>
<keyword evidence="10" id="KW-1185">Reference proteome</keyword>
<evidence type="ECO:0000256" key="2">
    <source>
        <dbReference type="ARBA" id="ARBA00022771"/>
    </source>
</evidence>
<dbReference type="Pfam" id="PF13831">
    <property type="entry name" value="PHD_2"/>
    <property type="match status" value="1"/>
</dbReference>
<dbReference type="Pfam" id="PF00628">
    <property type="entry name" value="PHD"/>
    <property type="match status" value="1"/>
</dbReference>
<keyword evidence="1" id="KW-0479">Metal-binding</keyword>
<evidence type="ECO:0000256" key="6">
    <source>
        <dbReference type="SAM" id="MobiDB-lite"/>
    </source>
</evidence>
<dbReference type="Gene3D" id="2.30.30.490">
    <property type="match status" value="1"/>
</dbReference>
<dbReference type="InterPro" id="IPR013083">
    <property type="entry name" value="Znf_RING/FYVE/PHD"/>
</dbReference>
<organism evidence="9 10">
    <name type="scientific">Pichia kluyveri</name>
    <name type="common">Yeast</name>
    <dbReference type="NCBI Taxonomy" id="36015"/>
    <lineage>
        <taxon>Eukaryota</taxon>
        <taxon>Fungi</taxon>
        <taxon>Dikarya</taxon>
        <taxon>Ascomycota</taxon>
        <taxon>Saccharomycotina</taxon>
        <taxon>Pichiomycetes</taxon>
        <taxon>Pichiales</taxon>
        <taxon>Pichiaceae</taxon>
        <taxon>Pichia</taxon>
    </lineage>
</organism>
<dbReference type="InterPro" id="IPR001025">
    <property type="entry name" value="BAH_dom"/>
</dbReference>
<dbReference type="PANTHER" id="PTHR47672">
    <property type="entry name" value="E3 UBIQUITIN-PROTEIN LIGASE SNT2"/>
    <property type="match status" value="1"/>
</dbReference>
<feature type="region of interest" description="Disordered" evidence="6">
    <location>
        <begin position="587"/>
        <end position="609"/>
    </location>
</feature>
<feature type="compositionally biased region" description="Basic and acidic residues" evidence="6">
    <location>
        <begin position="42"/>
        <end position="60"/>
    </location>
</feature>
<feature type="domain" description="BAH" evidence="8">
    <location>
        <begin position="219"/>
        <end position="340"/>
    </location>
</feature>
<feature type="compositionally biased region" description="Polar residues" evidence="6">
    <location>
        <begin position="1330"/>
        <end position="1345"/>
    </location>
</feature>
<dbReference type="InterPro" id="IPR029617">
    <property type="entry name" value="Snt2"/>
</dbReference>
<feature type="compositionally biased region" description="Acidic residues" evidence="6">
    <location>
        <begin position="87"/>
        <end position="97"/>
    </location>
</feature>
<keyword evidence="2 4" id="KW-0863">Zinc-finger</keyword>
<name>A0AAV5R6V0_PICKL</name>
<dbReference type="SUPFAM" id="SSF57903">
    <property type="entry name" value="FYVE/PHD zinc finger"/>
    <property type="match status" value="2"/>
</dbReference>
<dbReference type="GO" id="GO:0004842">
    <property type="term" value="F:ubiquitin-protein transferase activity"/>
    <property type="evidence" value="ECO:0007669"/>
    <property type="project" value="TreeGrafter"/>
</dbReference>
<dbReference type="PROSITE" id="PS51038">
    <property type="entry name" value="BAH"/>
    <property type="match status" value="1"/>
</dbReference>
<dbReference type="GO" id="GO:0036205">
    <property type="term" value="P:histone catabolic process"/>
    <property type="evidence" value="ECO:0007669"/>
    <property type="project" value="TreeGrafter"/>
</dbReference>
<feature type="region of interest" description="Disordered" evidence="6">
    <location>
        <begin position="459"/>
        <end position="491"/>
    </location>
</feature>
<feature type="compositionally biased region" description="Polar residues" evidence="6">
    <location>
        <begin position="950"/>
        <end position="963"/>
    </location>
</feature>
<evidence type="ECO:0000313" key="9">
    <source>
        <dbReference type="EMBL" id="GMM47245.1"/>
    </source>
</evidence>
<feature type="region of interest" description="Disordered" evidence="6">
    <location>
        <begin position="1170"/>
        <end position="1198"/>
    </location>
</feature>
<evidence type="ECO:0000313" key="10">
    <source>
        <dbReference type="Proteomes" id="UP001378960"/>
    </source>
</evidence>
<feature type="compositionally biased region" description="Polar residues" evidence="6">
    <location>
        <begin position="126"/>
        <end position="141"/>
    </location>
</feature>
<dbReference type="InterPro" id="IPR001965">
    <property type="entry name" value="Znf_PHD"/>
</dbReference>
<protein>
    <submittedName>
        <fullName evidence="9">DNA-binding E3 ubiquitin-protein ligase</fullName>
    </submittedName>
</protein>
<dbReference type="InterPro" id="IPR043151">
    <property type="entry name" value="BAH_sf"/>
</dbReference>
<reference evidence="9 10" key="1">
    <citation type="journal article" date="2023" name="Elife">
        <title>Identification of key yeast species and microbe-microbe interactions impacting larval growth of Drosophila in the wild.</title>
        <authorList>
            <person name="Mure A."/>
            <person name="Sugiura Y."/>
            <person name="Maeda R."/>
            <person name="Honda K."/>
            <person name="Sakurai N."/>
            <person name="Takahashi Y."/>
            <person name="Watada M."/>
            <person name="Katoh T."/>
            <person name="Gotoh A."/>
            <person name="Gotoh Y."/>
            <person name="Taniguchi I."/>
            <person name="Nakamura K."/>
            <person name="Hayashi T."/>
            <person name="Katayama T."/>
            <person name="Uemura T."/>
            <person name="Hattori Y."/>
        </authorList>
    </citation>
    <scope>NUCLEOTIDE SEQUENCE [LARGE SCALE GENOMIC DNA]</scope>
    <source>
        <strain evidence="9 10">PK-24</strain>
    </source>
</reference>
<evidence type="ECO:0000256" key="4">
    <source>
        <dbReference type="PROSITE-ProRule" id="PRU00146"/>
    </source>
</evidence>
<dbReference type="PROSITE" id="PS01359">
    <property type="entry name" value="ZF_PHD_1"/>
    <property type="match status" value="1"/>
</dbReference>
<dbReference type="SMART" id="SM00249">
    <property type="entry name" value="PHD"/>
    <property type="match status" value="2"/>
</dbReference>
<feature type="domain" description="PHD-type" evidence="7">
    <location>
        <begin position="1456"/>
        <end position="1511"/>
    </location>
</feature>
<feature type="region of interest" description="Disordered" evidence="6">
    <location>
        <begin position="1260"/>
        <end position="1345"/>
    </location>
</feature>
<dbReference type="Gene3D" id="3.30.40.10">
    <property type="entry name" value="Zinc/RING finger domain, C3HC4 (zinc finger)"/>
    <property type="match status" value="2"/>
</dbReference>
<dbReference type="Proteomes" id="UP001378960">
    <property type="component" value="Unassembled WGS sequence"/>
</dbReference>
<feature type="compositionally biased region" description="Low complexity" evidence="6">
    <location>
        <begin position="470"/>
        <end position="491"/>
    </location>
</feature>
<feature type="compositionally biased region" description="Acidic residues" evidence="6">
    <location>
        <begin position="61"/>
        <end position="71"/>
    </location>
</feature>
<dbReference type="GO" id="GO:0003682">
    <property type="term" value="F:chromatin binding"/>
    <property type="evidence" value="ECO:0007669"/>
    <property type="project" value="InterPro"/>
</dbReference>
<accession>A0AAV5R6V0</accession>
<keyword evidence="9" id="KW-0238">DNA-binding</keyword>
<dbReference type="GO" id="GO:0003677">
    <property type="term" value="F:DNA binding"/>
    <property type="evidence" value="ECO:0007669"/>
    <property type="project" value="UniProtKB-KW"/>
</dbReference>